<reference evidence="1 2" key="1">
    <citation type="journal article" date="2016" name="Nat. Commun.">
        <title>Thousands of microbial genomes shed light on interconnected biogeochemical processes in an aquifer system.</title>
        <authorList>
            <person name="Anantharaman K."/>
            <person name="Brown C.T."/>
            <person name="Hug L.A."/>
            <person name="Sharon I."/>
            <person name="Castelle C.J."/>
            <person name="Probst A.J."/>
            <person name="Thomas B.C."/>
            <person name="Singh A."/>
            <person name="Wilkins M.J."/>
            <person name="Karaoz U."/>
            <person name="Brodie E.L."/>
            <person name="Williams K.H."/>
            <person name="Hubbard S.S."/>
            <person name="Banfield J.F."/>
        </authorList>
    </citation>
    <scope>NUCLEOTIDE SEQUENCE [LARGE SCALE GENOMIC DNA]</scope>
</reference>
<dbReference type="Proteomes" id="UP000177370">
    <property type="component" value="Unassembled WGS sequence"/>
</dbReference>
<gene>
    <name evidence="1" type="ORF">A2647_04225</name>
</gene>
<evidence type="ECO:0000313" key="1">
    <source>
        <dbReference type="EMBL" id="OGI65129.1"/>
    </source>
</evidence>
<protein>
    <submittedName>
        <fullName evidence="1">Uncharacterized protein</fullName>
    </submittedName>
</protein>
<accession>A0A1F6V6I5</accession>
<proteinExistence type="predicted"/>
<name>A0A1F6V6I5_9BACT</name>
<evidence type="ECO:0000313" key="2">
    <source>
        <dbReference type="Proteomes" id="UP000177370"/>
    </source>
</evidence>
<dbReference type="EMBL" id="MFTP01000022">
    <property type="protein sequence ID" value="OGI65129.1"/>
    <property type="molecule type" value="Genomic_DNA"/>
</dbReference>
<dbReference type="AlphaFoldDB" id="A0A1F6V6I5"/>
<comment type="caution">
    <text evidence="1">The sequence shown here is derived from an EMBL/GenBank/DDBJ whole genome shotgun (WGS) entry which is preliminary data.</text>
</comment>
<sequence length="161" mass="18957">MPEGKTSFLDRTMERLMEEDEPKKWFDLNEVVSCRVEDDNEISIHLESKQEKPLVNLKSLARSGLEKLAEMLEKEDRFKKIKLVTATSWVVTEHPDLITKALGFTIDNENKFINSSVRKIRYKYKKKNIPLNKIFIKPGFAFMSREEFLDRFGSKNKKKNI</sequence>
<organism evidence="1 2">
    <name type="scientific">Candidatus Nomurabacteria bacterium RIFCSPHIGHO2_01_FULL_40_24b</name>
    <dbReference type="NCBI Taxonomy" id="1801739"/>
    <lineage>
        <taxon>Bacteria</taxon>
        <taxon>Candidatus Nomuraibacteriota</taxon>
    </lineage>
</organism>